<keyword evidence="1" id="KW-0808">Transferase</keyword>
<gene>
    <name evidence="1" type="ORF">LOK49_LG05G02766</name>
</gene>
<comment type="caution">
    <text evidence="1">The sequence shown here is derived from an EMBL/GenBank/DDBJ whole genome shotgun (WGS) entry which is preliminary data.</text>
</comment>
<protein>
    <submittedName>
        <fullName evidence="1">MDIS1-interacting receptor like kinase 2</fullName>
    </submittedName>
</protein>
<name>A0ACC0HT23_9ERIC</name>
<accession>A0ACC0HT23</accession>
<sequence length="118" mass="12915">MEVNEKLDVYSFGVLILEVLMGKHPGDLISYLSSSPPTVYGVLLKDILDMRLPSPGNHVEEEVVLVAKLALACLHTSPQCRPTMQQISVALSKQRPPLQNSFHLISLGQLFGVKCSTS</sequence>
<organism evidence="1 2">
    <name type="scientific">Camellia lanceoleosa</name>
    <dbReference type="NCBI Taxonomy" id="1840588"/>
    <lineage>
        <taxon>Eukaryota</taxon>
        <taxon>Viridiplantae</taxon>
        <taxon>Streptophyta</taxon>
        <taxon>Embryophyta</taxon>
        <taxon>Tracheophyta</taxon>
        <taxon>Spermatophyta</taxon>
        <taxon>Magnoliopsida</taxon>
        <taxon>eudicotyledons</taxon>
        <taxon>Gunneridae</taxon>
        <taxon>Pentapetalae</taxon>
        <taxon>asterids</taxon>
        <taxon>Ericales</taxon>
        <taxon>Theaceae</taxon>
        <taxon>Camellia</taxon>
    </lineage>
</organism>
<evidence type="ECO:0000313" key="2">
    <source>
        <dbReference type="Proteomes" id="UP001060215"/>
    </source>
</evidence>
<dbReference type="EMBL" id="CM045761">
    <property type="protein sequence ID" value="KAI8016072.1"/>
    <property type="molecule type" value="Genomic_DNA"/>
</dbReference>
<proteinExistence type="predicted"/>
<keyword evidence="1" id="KW-0675">Receptor</keyword>
<keyword evidence="1" id="KW-0418">Kinase</keyword>
<evidence type="ECO:0000313" key="1">
    <source>
        <dbReference type="EMBL" id="KAI8016072.1"/>
    </source>
</evidence>
<reference evidence="1 2" key="1">
    <citation type="journal article" date="2022" name="Plant J.">
        <title>Chromosome-level genome of Camellia lanceoleosa provides a valuable resource for understanding genome evolution and self-incompatibility.</title>
        <authorList>
            <person name="Gong W."/>
            <person name="Xiao S."/>
            <person name="Wang L."/>
            <person name="Liao Z."/>
            <person name="Chang Y."/>
            <person name="Mo W."/>
            <person name="Hu G."/>
            <person name="Li W."/>
            <person name="Zhao G."/>
            <person name="Zhu H."/>
            <person name="Hu X."/>
            <person name="Ji K."/>
            <person name="Xiang X."/>
            <person name="Song Q."/>
            <person name="Yuan D."/>
            <person name="Jin S."/>
            <person name="Zhang L."/>
        </authorList>
    </citation>
    <scope>NUCLEOTIDE SEQUENCE [LARGE SCALE GENOMIC DNA]</scope>
    <source>
        <strain evidence="1">SQ_2022a</strain>
    </source>
</reference>
<keyword evidence="2" id="KW-1185">Reference proteome</keyword>
<dbReference type="Proteomes" id="UP001060215">
    <property type="component" value="Chromosome 4"/>
</dbReference>